<dbReference type="Proteomes" id="UP000010475">
    <property type="component" value="Chromosome"/>
</dbReference>
<dbReference type="CDD" id="cd00156">
    <property type="entry name" value="REC"/>
    <property type="match status" value="1"/>
</dbReference>
<dbReference type="eggNOG" id="COG2205">
    <property type="taxonomic scope" value="Bacteria"/>
</dbReference>
<dbReference type="InterPro" id="IPR029016">
    <property type="entry name" value="GAF-like_dom_sf"/>
</dbReference>
<dbReference type="InterPro" id="IPR005467">
    <property type="entry name" value="His_kinase_dom"/>
</dbReference>
<dbReference type="SMART" id="SM00388">
    <property type="entry name" value="HisKA"/>
    <property type="match status" value="1"/>
</dbReference>
<dbReference type="SMART" id="SM00091">
    <property type="entry name" value="PAS"/>
    <property type="match status" value="2"/>
</dbReference>
<dbReference type="STRING" id="56107.Cylst_4665"/>
<dbReference type="CDD" id="cd00130">
    <property type="entry name" value="PAS"/>
    <property type="match status" value="2"/>
</dbReference>
<dbReference type="Pfam" id="PF13185">
    <property type="entry name" value="GAF_2"/>
    <property type="match status" value="1"/>
</dbReference>
<dbReference type="SMART" id="SM00448">
    <property type="entry name" value="REC"/>
    <property type="match status" value="2"/>
</dbReference>
<dbReference type="KEGG" id="csg:Cylst_4665"/>
<accession>K9X4Z8</accession>
<feature type="domain" description="PAC" evidence="13">
    <location>
        <begin position="215"/>
        <end position="268"/>
    </location>
</feature>
<dbReference type="SUPFAM" id="SSF55874">
    <property type="entry name" value="ATPase domain of HSP90 chaperone/DNA topoisomerase II/histidine kinase"/>
    <property type="match status" value="1"/>
</dbReference>
<dbReference type="Gene3D" id="3.40.50.2300">
    <property type="match status" value="2"/>
</dbReference>
<dbReference type="PANTHER" id="PTHR43547">
    <property type="entry name" value="TWO-COMPONENT HISTIDINE KINASE"/>
    <property type="match status" value="1"/>
</dbReference>
<comment type="similarity">
    <text evidence="2">In the N-terminal section; belongs to the phytochrome family.</text>
</comment>
<proteinExistence type="inferred from homology"/>
<comment type="catalytic activity">
    <reaction evidence="1">
        <text>ATP + protein L-histidine = ADP + protein N-phospho-L-histidine.</text>
        <dbReference type="EC" id="2.7.13.3"/>
    </reaction>
</comment>
<dbReference type="eggNOG" id="COG2204">
    <property type="taxonomic scope" value="Bacteria"/>
</dbReference>
<dbReference type="Pfam" id="PF08448">
    <property type="entry name" value="PAS_4"/>
    <property type="match status" value="1"/>
</dbReference>
<dbReference type="InterPro" id="IPR013656">
    <property type="entry name" value="PAS_4"/>
</dbReference>
<dbReference type="InterPro" id="IPR013655">
    <property type="entry name" value="PAS_fold_3"/>
</dbReference>
<dbReference type="PROSITE" id="PS50109">
    <property type="entry name" value="HIS_KIN"/>
    <property type="match status" value="1"/>
</dbReference>
<dbReference type="InterPro" id="IPR035965">
    <property type="entry name" value="PAS-like_dom_sf"/>
</dbReference>
<gene>
    <name evidence="14" type="ORF">Cylst_4665</name>
</gene>
<name>K9X4Z8_9NOST</name>
<dbReference type="InterPro" id="IPR003661">
    <property type="entry name" value="HisK_dim/P_dom"/>
</dbReference>
<dbReference type="InterPro" id="IPR036097">
    <property type="entry name" value="HisK_dim/P_sf"/>
</dbReference>
<dbReference type="AlphaFoldDB" id="K9X4Z8"/>
<dbReference type="InterPro" id="IPR001610">
    <property type="entry name" value="PAC"/>
</dbReference>
<dbReference type="Pfam" id="PF02518">
    <property type="entry name" value="HATPase_c"/>
    <property type="match status" value="1"/>
</dbReference>
<dbReference type="OrthoDB" id="9768069at2"/>
<dbReference type="RefSeq" id="WP_015209970.1">
    <property type="nucleotide sequence ID" value="NC_019757.1"/>
</dbReference>
<dbReference type="InterPro" id="IPR000014">
    <property type="entry name" value="PAS"/>
</dbReference>
<evidence type="ECO:0000256" key="6">
    <source>
        <dbReference type="ARBA" id="ARBA00022777"/>
    </source>
</evidence>
<evidence type="ECO:0000256" key="4">
    <source>
        <dbReference type="ARBA" id="ARBA00022553"/>
    </source>
</evidence>
<keyword evidence="15" id="KW-1185">Reference proteome</keyword>
<keyword evidence="5" id="KW-0808">Transferase</keyword>
<feature type="domain" description="Histidine kinase" evidence="10">
    <location>
        <begin position="613"/>
        <end position="831"/>
    </location>
</feature>
<evidence type="ECO:0000256" key="1">
    <source>
        <dbReference type="ARBA" id="ARBA00000085"/>
    </source>
</evidence>
<keyword evidence="4 9" id="KW-0597">Phosphoprotein</keyword>
<feature type="domain" description="PAS" evidence="12">
    <location>
        <begin position="140"/>
        <end position="185"/>
    </location>
</feature>
<reference evidence="14 15" key="1">
    <citation type="submission" date="2012-06" db="EMBL/GenBank/DDBJ databases">
        <title>Finished chromosome of genome of Cylindrospermum stagnale PCC 7417.</title>
        <authorList>
            <consortium name="US DOE Joint Genome Institute"/>
            <person name="Gugger M."/>
            <person name="Coursin T."/>
            <person name="Rippka R."/>
            <person name="Tandeau De Marsac N."/>
            <person name="Huntemann M."/>
            <person name="Wei C.-L."/>
            <person name="Han J."/>
            <person name="Detter J.C."/>
            <person name="Han C."/>
            <person name="Tapia R."/>
            <person name="Chen A."/>
            <person name="Kyrpides N."/>
            <person name="Mavromatis K."/>
            <person name="Markowitz V."/>
            <person name="Szeto E."/>
            <person name="Ivanova N."/>
            <person name="Pagani I."/>
            <person name="Pati A."/>
            <person name="Goodwin L."/>
            <person name="Nordberg H.P."/>
            <person name="Cantor M.N."/>
            <person name="Hua S.X."/>
            <person name="Woyke T."/>
            <person name="Kerfeld C.A."/>
        </authorList>
    </citation>
    <scope>NUCLEOTIDE SEQUENCE [LARGE SCALE GENOMIC DNA]</scope>
    <source>
        <strain evidence="14 15">PCC 7417</strain>
    </source>
</reference>
<dbReference type="SUPFAM" id="SSF47384">
    <property type="entry name" value="Homodimeric domain of signal transducing histidine kinase"/>
    <property type="match status" value="1"/>
</dbReference>
<dbReference type="InterPro" id="IPR004358">
    <property type="entry name" value="Sig_transdc_His_kin-like_C"/>
</dbReference>
<dbReference type="PROSITE" id="PS50113">
    <property type="entry name" value="PAC"/>
    <property type="match status" value="2"/>
</dbReference>
<feature type="modified residue" description="4-aspartylphosphate" evidence="9">
    <location>
        <position position="57"/>
    </location>
</feature>
<dbReference type="Pfam" id="PF00072">
    <property type="entry name" value="Response_reg"/>
    <property type="match status" value="2"/>
</dbReference>
<dbReference type="PATRIC" id="fig|56107.3.peg.5123"/>
<dbReference type="eggNOG" id="COG0784">
    <property type="taxonomic scope" value="Bacteria"/>
</dbReference>
<dbReference type="Gene3D" id="1.10.287.130">
    <property type="match status" value="1"/>
</dbReference>
<dbReference type="InterPro" id="IPR036890">
    <property type="entry name" value="HATPase_C_sf"/>
</dbReference>
<feature type="domain" description="Response regulatory" evidence="11">
    <location>
        <begin position="853"/>
        <end position="971"/>
    </location>
</feature>
<dbReference type="InterPro" id="IPR000700">
    <property type="entry name" value="PAS-assoc_C"/>
</dbReference>
<sequence length="995" mass="110349">MSQPLNVLIVEDSEADAMLVLRELHRGGFNPIWERVQTAQELSVALNRCSWDVILSDYRLPGFNAPAALEIVKQSQKDIPFILISGIIGEVSAVEMMKAGAHDYVMKDNLNRLPEAVRREIRDAQVRAERQQAQAELENQRIFLRQVFDVVPNSIFVKDTQGRFVTINQAGAMAYGVKVEEIIGKRENDLTNVALEQTKHHLVNNQEVKQIGQRQIYPCQAIVNKQGEVRWYKTIVEPFVDTQGGVQGVIGSATDITDIKQAQAALQHSQKLLQTLASNIPGMIYTFVQHSDGSAGFEYVSFGCKDLLELTPEQVLKDASLYFAQIHIEDRAGYYAAAKQSAQTLKPLSYEWRIVTPSGKLKWVQVSARPECRENGDIVWHGVLLDVSERQAALRDRQQAELEREQLLARERHYVKQLQELTTAALTINFALSVEQLLQVITDQAASIIGTHQSITSMTIDQNWAQAITAIYLSDKYAAWRNYDQKPDGSGIYACVCHLNRPMRMTQTELETHPRWRGFGKEAENHPPMRGWLAVPLVGRNGQNIGLIQLSDKYEGEFTETDEAILVQLAQMASVAIENARLYEAEQQARSAAEASREEAQAANRIKDEFLAVLSHELRSPLNPILGWSRLLQNGSLDEAKTKIALTTIERNAKLQAELIEDLLDVSRILRGKLSLTSSPINLASTIKAAIETVRLATEAKSIQIETMLDPVVGLVSGDSTRLQQVMWNLLSNTVKFTPAGGRVEVRLEQVDNQAQITISDTGMGISPEFLPHVFDYFRQADSTTTRKVSGLGLGLAIVRHLVELHGGTIEAESQGEGMGATFTVKLPLMPSVPTVNLDYILSEPSLDLKGIQVLVVDDETDTRDFVAFLLEQAGARVIASASAAEAFTALTQSPPDVLLSDIGMPSIDGYMLMRQIRALPPEQGGQIPAIALTAYAGDFNQQQALQAGFQQHIAKPIEPEELIRAISTLLGSPPRSGYRWRIPKISQLNGLVQQ</sequence>
<evidence type="ECO:0000256" key="8">
    <source>
        <dbReference type="ARBA" id="ARBA00074306"/>
    </source>
</evidence>
<dbReference type="SUPFAM" id="SSF55781">
    <property type="entry name" value="GAF domain-like"/>
    <property type="match status" value="1"/>
</dbReference>
<dbReference type="HOGENOM" id="CLU_000445_114_15_3"/>
<evidence type="ECO:0000313" key="15">
    <source>
        <dbReference type="Proteomes" id="UP000010475"/>
    </source>
</evidence>
<evidence type="ECO:0000313" key="14">
    <source>
        <dbReference type="EMBL" id="AFZ26732.1"/>
    </source>
</evidence>
<dbReference type="InterPro" id="IPR003594">
    <property type="entry name" value="HATPase_dom"/>
</dbReference>
<protein>
    <recommendedName>
        <fullName evidence="8">Circadian input-output histidine kinase CikA</fullName>
        <ecNumber evidence="3">2.7.13.3</ecNumber>
    </recommendedName>
</protein>
<dbReference type="GO" id="GO:0000155">
    <property type="term" value="F:phosphorelay sensor kinase activity"/>
    <property type="evidence" value="ECO:0007669"/>
    <property type="project" value="InterPro"/>
</dbReference>
<evidence type="ECO:0000256" key="5">
    <source>
        <dbReference type="ARBA" id="ARBA00022679"/>
    </source>
</evidence>
<dbReference type="PROSITE" id="PS50112">
    <property type="entry name" value="PAS"/>
    <property type="match status" value="1"/>
</dbReference>
<dbReference type="SMART" id="SM00086">
    <property type="entry name" value="PAC"/>
    <property type="match status" value="2"/>
</dbReference>
<evidence type="ECO:0000256" key="9">
    <source>
        <dbReference type="PROSITE-ProRule" id="PRU00169"/>
    </source>
</evidence>
<dbReference type="NCBIfam" id="TIGR00229">
    <property type="entry name" value="sensory_box"/>
    <property type="match status" value="1"/>
</dbReference>
<dbReference type="SUPFAM" id="SSF55785">
    <property type="entry name" value="PYP-like sensor domain (PAS domain)"/>
    <property type="match status" value="2"/>
</dbReference>
<keyword evidence="6" id="KW-0418">Kinase</keyword>
<dbReference type="CDD" id="cd17580">
    <property type="entry name" value="REC_2_DhkD-like"/>
    <property type="match status" value="1"/>
</dbReference>
<feature type="domain" description="PAC" evidence="13">
    <location>
        <begin position="348"/>
        <end position="399"/>
    </location>
</feature>
<evidence type="ECO:0000256" key="3">
    <source>
        <dbReference type="ARBA" id="ARBA00012438"/>
    </source>
</evidence>
<dbReference type="SMART" id="SM00387">
    <property type="entry name" value="HATPase_c"/>
    <property type="match status" value="1"/>
</dbReference>
<evidence type="ECO:0000256" key="7">
    <source>
        <dbReference type="ARBA" id="ARBA00023012"/>
    </source>
</evidence>
<keyword evidence="7" id="KW-0902">Two-component regulatory system</keyword>
<dbReference type="EMBL" id="CP003642">
    <property type="protein sequence ID" value="AFZ26732.1"/>
    <property type="molecule type" value="Genomic_DNA"/>
</dbReference>
<dbReference type="PRINTS" id="PR00344">
    <property type="entry name" value="BCTRLSENSOR"/>
</dbReference>
<evidence type="ECO:0000259" key="10">
    <source>
        <dbReference type="PROSITE" id="PS50109"/>
    </source>
</evidence>
<organism evidence="14 15">
    <name type="scientific">Cylindrospermum stagnale PCC 7417</name>
    <dbReference type="NCBI Taxonomy" id="56107"/>
    <lineage>
        <taxon>Bacteria</taxon>
        <taxon>Bacillati</taxon>
        <taxon>Cyanobacteriota</taxon>
        <taxon>Cyanophyceae</taxon>
        <taxon>Nostocales</taxon>
        <taxon>Nostocaceae</taxon>
        <taxon>Cylindrospermum</taxon>
    </lineage>
</organism>
<dbReference type="EC" id="2.7.13.3" evidence="3"/>
<dbReference type="PANTHER" id="PTHR43547:SF2">
    <property type="entry name" value="HYBRID SIGNAL TRANSDUCTION HISTIDINE KINASE C"/>
    <property type="match status" value="1"/>
</dbReference>
<feature type="domain" description="Response regulatory" evidence="11">
    <location>
        <begin position="6"/>
        <end position="122"/>
    </location>
</feature>
<dbReference type="Gene3D" id="3.30.565.10">
    <property type="entry name" value="Histidine kinase-like ATPase, C-terminal domain"/>
    <property type="match status" value="1"/>
</dbReference>
<dbReference type="Gene3D" id="3.30.450.20">
    <property type="entry name" value="PAS domain"/>
    <property type="match status" value="2"/>
</dbReference>
<evidence type="ECO:0000259" key="11">
    <source>
        <dbReference type="PROSITE" id="PS50110"/>
    </source>
</evidence>
<dbReference type="FunFam" id="3.30.565.10:FF:000010">
    <property type="entry name" value="Sensor histidine kinase RcsC"/>
    <property type="match status" value="1"/>
</dbReference>
<dbReference type="InterPro" id="IPR011006">
    <property type="entry name" value="CheY-like_superfamily"/>
</dbReference>
<dbReference type="InterPro" id="IPR001789">
    <property type="entry name" value="Sig_transdc_resp-reg_receiver"/>
</dbReference>
<dbReference type="SMART" id="SM00065">
    <property type="entry name" value="GAF"/>
    <property type="match status" value="1"/>
</dbReference>
<evidence type="ECO:0000256" key="2">
    <source>
        <dbReference type="ARBA" id="ARBA00006402"/>
    </source>
</evidence>
<dbReference type="PROSITE" id="PS50110">
    <property type="entry name" value="RESPONSE_REGULATORY"/>
    <property type="match status" value="2"/>
</dbReference>
<dbReference type="InterPro" id="IPR003018">
    <property type="entry name" value="GAF"/>
</dbReference>
<evidence type="ECO:0000259" key="12">
    <source>
        <dbReference type="PROSITE" id="PS50112"/>
    </source>
</evidence>
<dbReference type="Pfam" id="PF00512">
    <property type="entry name" value="HisKA"/>
    <property type="match status" value="1"/>
</dbReference>
<dbReference type="CDD" id="cd16922">
    <property type="entry name" value="HATPase_EvgS-ArcB-TorS-like"/>
    <property type="match status" value="1"/>
</dbReference>
<dbReference type="Pfam" id="PF08447">
    <property type="entry name" value="PAS_3"/>
    <property type="match status" value="1"/>
</dbReference>
<dbReference type="SUPFAM" id="SSF52172">
    <property type="entry name" value="CheY-like"/>
    <property type="match status" value="2"/>
</dbReference>
<dbReference type="eggNOG" id="COG2202">
    <property type="taxonomic scope" value="Bacteria"/>
</dbReference>
<feature type="modified residue" description="4-aspartylphosphate" evidence="9">
    <location>
        <position position="902"/>
    </location>
</feature>
<evidence type="ECO:0000259" key="13">
    <source>
        <dbReference type="PROSITE" id="PS50113"/>
    </source>
</evidence>
<dbReference type="CDD" id="cd00082">
    <property type="entry name" value="HisKA"/>
    <property type="match status" value="1"/>
</dbReference>
<dbReference type="Gene3D" id="3.30.450.40">
    <property type="match status" value="1"/>
</dbReference>